<dbReference type="AlphaFoldDB" id="A0A251XJR9"/>
<evidence type="ECO:0000313" key="1">
    <source>
        <dbReference type="EMBL" id="OUE03721.1"/>
    </source>
</evidence>
<dbReference type="EMBL" id="MDHH01000001">
    <property type="protein sequence ID" value="OUE03721.1"/>
    <property type="molecule type" value="Genomic_DNA"/>
</dbReference>
<gene>
    <name evidence="1" type="ORF">CMMCAS07_02145</name>
</gene>
<evidence type="ECO:0000313" key="2">
    <source>
        <dbReference type="Proteomes" id="UP000195062"/>
    </source>
</evidence>
<organism evidence="1 2">
    <name type="scientific">Clavibacter michiganensis subsp. michiganensis</name>
    <dbReference type="NCBI Taxonomy" id="33013"/>
    <lineage>
        <taxon>Bacteria</taxon>
        <taxon>Bacillati</taxon>
        <taxon>Actinomycetota</taxon>
        <taxon>Actinomycetes</taxon>
        <taxon>Micrococcales</taxon>
        <taxon>Microbacteriaceae</taxon>
        <taxon>Clavibacter</taxon>
    </lineage>
</organism>
<reference evidence="1 2" key="1">
    <citation type="submission" date="2016-08" db="EMBL/GenBank/DDBJ databases">
        <title>Genome sequence of Clavibacter michiganensis subsp. michiganensis strain CASJ007.</title>
        <authorList>
            <person name="Thapa S.P."/>
            <person name="Coaker G."/>
        </authorList>
    </citation>
    <scope>NUCLEOTIDE SEQUENCE [LARGE SCALE GENOMIC DNA]</scope>
    <source>
        <strain evidence="1">CASJ007</strain>
    </source>
</reference>
<name>A0A251XJR9_CLAMM</name>
<sequence length="46" mass="4421">MVESMTSGTPAACATAASPSMSAISPDGFATVSAKTSLVRSVMAAA</sequence>
<protein>
    <submittedName>
        <fullName evidence="1">Uncharacterized protein</fullName>
    </submittedName>
</protein>
<keyword evidence="2" id="KW-1185">Reference proteome</keyword>
<comment type="caution">
    <text evidence="1">The sequence shown here is derived from an EMBL/GenBank/DDBJ whole genome shotgun (WGS) entry which is preliminary data.</text>
</comment>
<dbReference type="Proteomes" id="UP000195062">
    <property type="component" value="Unassembled WGS sequence"/>
</dbReference>
<proteinExistence type="predicted"/>
<accession>A0A251XJR9</accession>